<dbReference type="AlphaFoldDB" id="A0A3E0G6N8"/>
<accession>A0A3E0G6N8</accession>
<protein>
    <submittedName>
        <fullName evidence="1">Uncharacterized protein</fullName>
    </submittedName>
</protein>
<dbReference type="EMBL" id="QUNO01000045">
    <property type="protein sequence ID" value="REH17467.1"/>
    <property type="molecule type" value="Genomic_DNA"/>
</dbReference>
<dbReference type="Proteomes" id="UP000256269">
    <property type="component" value="Unassembled WGS sequence"/>
</dbReference>
<name>A0A3E0G6N8_9PSEU</name>
<dbReference type="RefSeq" id="WP_116182426.1">
    <property type="nucleotide sequence ID" value="NZ_CP144375.1"/>
</dbReference>
<sequence length="204" mass="22623">MSLPTAAAARSLVQQAVYTAVLSTLRQQPALVTIRQRYPFTTAYQTIWHTHLHQVRAASTLRVEWFRSWTPGWRQASQLASSQQPADPRHLTGAQLSGLLENSQDYLVHGTRNAEVGTCRAPLRAETNQADMSNPMQPVGVYAFRGITAALNLGYGPYCVVIRANANWQRLGEAWILRGEGSVPDSDIVGWFHQDDLARARQGA</sequence>
<evidence type="ECO:0000313" key="1">
    <source>
        <dbReference type="EMBL" id="REH17467.1"/>
    </source>
</evidence>
<reference evidence="1 2" key="1">
    <citation type="submission" date="2018-08" db="EMBL/GenBank/DDBJ databases">
        <title>Genomic Encyclopedia of Archaeal and Bacterial Type Strains, Phase II (KMG-II): from individual species to whole genera.</title>
        <authorList>
            <person name="Goeker M."/>
        </authorList>
    </citation>
    <scope>NUCLEOTIDE SEQUENCE [LARGE SCALE GENOMIC DNA]</scope>
    <source>
        <strain evidence="1 2">DSM 45791</strain>
    </source>
</reference>
<keyword evidence="2" id="KW-1185">Reference proteome</keyword>
<organism evidence="1 2">
    <name type="scientific">Kutzneria buriramensis</name>
    <dbReference type="NCBI Taxonomy" id="1045776"/>
    <lineage>
        <taxon>Bacteria</taxon>
        <taxon>Bacillati</taxon>
        <taxon>Actinomycetota</taxon>
        <taxon>Actinomycetes</taxon>
        <taxon>Pseudonocardiales</taxon>
        <taxon>Pseudonocardiaceae</taxon>
        <taxon>Kutzneria</taxon>
    </lineage>
</organism>
<gene>
    <name evidence="1" type="ORF">BCF44_14510</name>
</gene>
<evidence type="ECO:0000313" key="2">
    <source>
        <dbReference type="Proteomes" id="UP000256269"/>
    </source>
</evidence>
<proteinExistence type="predicted"/>
<comment type="caution">
    <text evidence="1">The sequence shown here is derived from an EMBL/GenBank/DDBJ whole genome shotgun (WGS) entry which is preliminary data.</text>
</comment>